<proteinExistence type="predicted"/>
<name>A0A533I491_PARDE</name>
<dbReference type="AlphaFoldDB" id="A0A533I491"/>
<evidence type="ECO:0000256" key="1">
    <source>
        <dbReference type="SAM" id="SignalP"/>
    </source>
</evidence>
<feature type="chain" id="PRO_5021813670" evidence="1">
    <location>
        <begin position="22"/>
        <end position="114"/>
    </location>
</feature>
<dbReference type="EMBL" id="VAFL01000014">
    <property type="protein sequence ID" value="TKW65347.1"/>
    <property type="molecule type" value="Genomic_DNA"/>
</dbReference>
<feature type="signal peptide" evidence="1">
    <location>
        <begin position="1"/>
        <end position="21"/>
    </location>
</feature>
<gene>
    <name evidence="2" type="ORF">DI616_15545</name>
</gene>
<accession>A0A533I491</accession>
<organism evidence="2 3">
    <name type="scientific">Paracoccus denitrificans</name>
    <dbReference type="NCBI Taxonomy" id="266"/>
    <lineage>
        <taxon>Bacteria</taxon>
        <taxon>Pseudomonadati</taxon>
        <taxon>Pseudomonadota</taxon>
        <taxon>Alphaproteobacteria</taxon>
        <taxon>Rhodobacterales</taxon>
        <taxon>Paracoccaceae</taxon>
        <taxon>Paracoccus</taxon>
    </lineage>
</organism>
<reference evidence="2 3" key="1">
    <citation type="journal article" date="2017" name="Nat. Commun.">
        <title>In situ click chemistry generation of cyclooxygenase-2 inhibitors.</title>
        <authorList>
            <person name="Bhardwaj A."/>
            <person name="Kaur J."/>
            <person name="Wuest M."/>
            <person name="Wuest F."/>
        </authorList>
    </citation>
    <scope>NUCLEOTIDE SEQUENCE [LARGE SCALE GENOMIC DNA]</scope>
    <source>
        <strain evidence="2">S2_012_000_R3_94</strain>
    </source>
</reference>
<evidence type="ECO:0000313" key="3">
    <source>
        <dbReference type="Proteomes" id="UP000315344"/>
    </source>
</evidence>
<keyword evidence="1" id="KW-0732">Signal</keyword>
<comment type="caution">
    <text evidence="2">The sequence shown here is derived from an EMBL/GenBank/DDBJ whole genome shotgun (WGS) entry which is preliminary data.</text>
</comment>
<dbReference type="Proteomes" id="UP000315344">
    <property type="component" value="Unassembled WGS sequence"/>
</dbReference>
<evidence type="ECO:0000313" key="2">
    <source>
        <dbReference type="EMBL" id="TKW65347.1"/>
    </source>
</evidence>
<protein>
    <submittedName>
        <fullName evidence="2">Uncharacterized protein</fullName>
    </submittedName>
</protein>
<sequence>MSATLRVFLIVVMLLTSQGLAAARGQARVAGEMVLCAGDKLVTVLVDEQGQPVERLVICPDMALNMMSAIAGVTPQPALSETIMLLPFDESQIRCAGRDAPMTQARDPPNRGTI</sequence>